<dbReference type="InterPro" id="IPR039422">
    <property type="entry name" value="MarR/SlyA-like"/>
</dbReference>
<dbReference type="Proteomes" id="UP000595857">
    <property type="component" value="Chromosome"/>
</dbReference>
<dbReference type="InterPro" id="IPR036390">
    <property type="entry name" value="WH_DNA-bd_sf"/>
</dbReference>
<dbReference type="PROSITE" id="PS50995">
    <property type="entry name" value="HTH_MARR_2"/>
    <property type="match status" value="1"/>
</dbReference>
<dbReference type="Pfam" id="PF12802">
    <property type="entry name" value="MarR_2"/>
    <property type="match status" value="1"/>
</dbReference>
<dbReference type="RefSeq" id="WP_201636757.1">
    <property type="nucleotide sequence ID" value="NZ_CP068046.1"/>
</dbReference>
<gene>
    <name evidence="2" type="ORF">JI748_08305</name>
</gene>
<dbReference type="Gene3D" id="1.10.10.10">
    <property type="entry name" value="Winged helix-like DNA-binding domain superfamily/Winged helix DNA-binding domain"/>
    <property type="match status" value="1"/>
</dbReference>
<dbReference type="PANTHER" id="PTHR33164:SF57">
    <property type="entry name" value="MARR-FAMILY TRANSCRIPTIONAL REGULATOR"/>
    <property type="match status" value="1"/>
</dbReference>
<dbReference type="EMBL" id="CP068046">
    <property type="protein sequence ID" value="QQR40965.1"/>
    <property type="molecule type" value="Genomic_DNA"/>
</dbReference>
<name>A0ABX7C9M1_9HYPH</name>
<evidence type="ECO:0000313" key="2">
    <source>
        <dbReference type="EMBL" id="QQR40965.1"/>
    </source>
</evidence>
<sequence length="202" mass="22169">MPLKDTSEVGALLRQAGIDAQTAEAVMDIDGLMQKWRRRALRRELGHRALVDLKIGIDLAQFDVLVAIEGPEPEFGEVGGETMVATVAERLNIDPSRASRLVSEMVEQGFARRGVSQADARRTIIELSDRGWAVVRAVRAYKFLIMGDFLGEWDTAELAAFVPMLKRFGSWMDGIDPATEKYAAEIEQLAAGLAQAPKAEVA</sequence>
<proteinExistence type="predicted"/>
<reference evidence="2 3" key="1">
    <citation type="submission" date="2021-01" db="EMBL/GenBank/DDBJ databases">
        <title>Genome seq and assembly of Devosia sp. LEGU1.</title>
        <authorList>
            <person name="Chhetri G."/>
        </authorList>
    </citation>
    <scope>NUCLEOTIDE SEQUENCE [LARGE SCALE GENOMIC DNA]</scope>
    <source>
        <strain evidence="2 3">LEGU1</strain>
    </source>
</reference>
<keyword evidence="3" id="KW-1185">Reference proteome</keyword>
<dbReference type="PANTHER" id="PTHR33164">
    <property type="entry name" value="TRANSCRIPTIONAL REGULATOR, MARR FAMILY"/>
    <property type="match status" value="1"/>
</dbReference>
<evidence type="ECO:0000259" key="1">
    <source>
        <dbReference type="PROSITE" id="PS50995"/>
    </source>
</evidence>
<dbReference type="InterPro" id="IPR000835">
    <property type="entry name" value="HTH_MarR-typ"/>
</dbReference>
<accession>A0ABX7C9M1</accession>
<dbReference type="SUPFAM" id="SSF46785">
    <property type="entry name" value="Winged helix' DNA-binding domain"/>
    <property type="match status" value="1"/>
</dbReference>
<feature type="domain" description="HTH marR-type" evidence="1">
    <location>
        <begin position="22"/>
        <end position="170"/>
    </location>
</feature>
<dbReference type="InterPro" id="IPR036388">
    <property type="entry name" value="WH-like_DNA-bd_sf"/>
</dbReference>
<protein>
    <submittedName>
        <fullName evidence="2">MarR family transcriptional regulator</fullName>
    </submittedName>
</protein>
<dbReference type="SMART" id="SM00347">
    <property type="entry name" value="HTH_MARR"/>
    <property type="match status" value="1"/>
</dbReference>
<evidence type="ECO:0000313" key="3">
    <source>
        <dbReference type="Proteomes" id="UP000595857"/>
    </source>
</evidence>
<organism evidence="2 3">
    <name type="scientific">Devosia rhizoryzae</name>
    <dbReference type="NCBI Taxonomy" id="2774137"/>
    <lineage>
        <taxon>Bacteria</taxon>
        <taxon>Pseudomonadati</taxon>
        <taxon>Pseudomonadota</taxon>
        <taxon>Alphaproteobacteria</taxon>
        <taxon>Hyphomicrobiales</taxon>
        <taxon>Devosiaceae</taxon>
        <taxon>Devosia</taxon>
    </lineage>
</organism>